<evidence type="ECO:0000256" key="2">
    <source>
        <dbReference type="ARBA" id="ARBA00022737"/>
    </source>
</evidence>
<feature type="zinc finger region" description="C3H1-type" evidence="6">
    <location>
        <begin position="35"/>
        <end position="63"/>
    </location>
</feature>
<reference evidence="9" key="1">
    <citation type="submission" date="2024-07" db="EMBL/GenBank/DDBJ databases">
        <title>Two chromosome-level genome assemblies of Korean endemic species Abeliophyllum distichum and Forsythia ovata (Oleaceae).</title>
        <authorList>
            <person name="Jang H."/>
        </authorList>
    </citation>
    <scope>NUCLEOTIDE SEQUENCE [LARGE SCALE GENOMIC DNA]</scope>
</reference>
<dbReference type="SMART" id="SM00356">
    <property type="entry name" value="ZnF_C3H1"/>
    <property type="match status" value="3"/>
</dbReference>
<evidence type="ECO:0000313" key="9">
    <source>
        <dbReference type="Proteomes" id="UP001604277"/>
    </source>
</evidence>
<gene>
    <name evidence="8" type="ORF">Fot_28125</name>
</gene>
<evidence type="ECO:0000256" key="4">
    <source>
        <dbReference type="ARBA" id="ARBA00022833"/>
    </source>
</evidence>
<keyword evidence="2" id="KW-0677">Repeat</keyword>
<dbReference type="InterPro" id="IPR036612">
    <property type="entry name" value="KH_dom_type_1_sf"/>
</dbReference>
<feature type="zinc finger region" description="C3H1-type" evidence="6">
    <location>
        <begin position="89"/>
        <end position="117"/>
    </location>
</feature>
<feature type="domain" description="C3H1-type" evidence="7">
    <location>
        <begin position="89"/>
        <end position="117"/>
    </location>
</feature>
<feature type="domain" description="C3H1-type" evidence="7">
    <location>
        <begin position="35"/>
        <end position="63"/>
    </location>
</feature>
<keyword evidence="5" id="KW-0694">RNA-binding</keyword>
<dbReference type="CDD" id="cd22464">
    <property type="entry name" value="KH-I_AtC3H36_like"/>
    <property type="match status" value="1"/>
</dbReference>
<feature type="zinc finger region" description="C3H1-type" evidence="6">
    <location>
        <begin position="248"/>
        <end position="275"/>
    </location>
</feature>
<evidence type="ECO:0000256" key="1">
    <source>
        <dbReference type="ARBA" id="ARBA00022723"/>
    </source>
</evidence>
<keyword evidence="9" id="KW-1185">Reference proteome</keyword>
<protein>
    <submittedName>
        <fullName evidence="8">Zinc finger CCCH domain-containing protein 52</fullName>
    </submittedName>
</protein>
<sequence length="282" mass="30639">MDFGRKRGRTDTAFAGNGSFKKSKDEMDSFTTGVGRKSMPCTKFFSTSGCSFGDSCHFQHHFPGYSAQVQMAKLGRNSAVPFTDGPTRTLKSKLCSNINTPEGCRFGEKCRFAHSEMELGKPVVPGHEDSRAMGSTRSLPAANFGSSSANFGSSATAKISIDASFAGTIIGKNGVNSRQICRQTGVKLSIKDHETDPNQRNIELEGSFDQIKEASTMVRELIMNISAFTGRAEKPMGPPFGQGTSPNNFKKKPCENFAKGLCNFGERCHFAHSASELRRPFV</sequence>
<dbReference type="Pfam" id="PF00013">
    <property type="entry name" value="KH_1"/>
    <property type="match status" value="1"/>
</dbReference>
<dbReference type="InterPro" id="IPR004087">
    <property type="entry name" value="KH_dom"/>
</dbReference>
<evidence type="ECO:0000256" key="6">
    <source>
        <dbReference type="PROSITE-ProRule" id="PRU00723"/>
    </source>
</evidence>
<proteinExistence type="predicted"/>
<dbReference type="InterPro" id="IPR036855">
    <property type="entry name" value="Znf_CCCH_sf"/>
</dbReference>
<dbReference type="PROSITE" id="PS50103">
    <property type="entry name" value="ZF_C3H1"/>
    <property type="match status" value="3"/>
</dbReference>
<name>A0ABD1TN48_9LAMI</name>
<dbReference type="Pfam" id="PF00642">
    <property type="entry name" value="zf-CCCH"/>
    <property type="match status" value="1"/>
</dbReference>
<dbReference type="GO" id="GO:0003723">
    <property type="term" value="F:RNA binding"/>
    <property type="evidence" value="ECO:0007669"/>
    <property type="project" value="UniProtKB-UniRule"/>
</dbReference>
<dbReference type="Gene3D" id="3.30.1370.10">
    <property type="entry name" value="K Homology domain, type 1"/>
    <property type="match status" value="1"/>
</dbReference>
<dbReference type="SUPFAM" id="SSF90229">
    <property type="entry name" value="CCCH zinc finger"/>
    <property type="match status" value="3"/>
</dbReference>
<accession>A0ABD1TN48</accession>
<keyword evidence="1 6" id="KW-0479">Metal-binding</keyword>
<keyword evidence="4 6" id="KW-0862">Zinc</keyword>
<dbReference type="PANTHER" id="PTHR12547">
    <property type="entry name" value="CCCH ZINC FINGER/TIS11-RELATED"/>
    <property type="match status" value="1"/>
</dbReference>
<dbReference type="InterPro" id="IPR045877">
    <property type="entry name" value="ZFP36-like"/>
</dbReference>
<dbReference type="SUPFAM" id="SSF54791">
    <property type="entry name" value="Eukaryotic type KH-domain (KH-domain type I)"/>
    <property type="match status" value="1"/>
</dbReference>
<evidence type="ECO:0000259" key="7">
    <source>
        <dbReference type="PROSITE" id="PS50103"/>
    </source>
</evidence>
<evidence type="ECO:0000256" key="5">
    <source>
        <dbReference type="PROSITE-ProRule" id="PRU00117"/>
    </source>
</evidence>
<dbReference type="PANTHER" id="PTHR12547:SF184">
    <property type="entry name" value="CCCH-TYPE ZN-FINGER PROTEIN"/>
    <property type="match status" value="1"/>
</dbReference>
<dbReference type="Gene3D" id="4.10.1000.10">
    <property type="entry name" value="Zinc finger, CCCH-type"/>
    <property type="match status" value="2"/>
</dbReference>
<organism evidence="8 9">
    <name type="scientific">Forsythia ovata</name>
    <dbReference type="NCBI Taxonomy" id="205694"/>
    <lineage>
        <taxon>Eukaryota</taxon>
        <taxon>Viridiplantae</taxon>
        <taxon>Streptophyta</taxon>
        <taxon>Embryophyta</taxon>
        <taxon>Tracheophyta</taxon>
        <taxon>Spermatophyta</taxon>
        <taxon>Magnoliopsida</taxon>
        <taxon>eudicotyledons</taxon>
        <taxon>Gunneridae</taxon>
        <taxon>Pentapetalae</taxon>
        <taxon>asterids</taxon>
        <taxon>lamiids</taxon>
        <taxon>Lamiales</taxon>
        <taxon>Oleaceae</taxon>
        <taxon>Forsythieae</taxon>
        <taxon>Forsythia</taxon>
    </lineage>
</organism>
<evidence type="ECO:0000256" key="3">
    <source>
        <dbReference type="ARBA" id="ARBA00022771"/>
    </source>
</evidence>
<keyword evidence="3 6" id="KW-0863">Zinc-finger</keyword>
<dbReference type="InterPro" id="IPR000571">
    <property type="entry name" value="Znf_CCCH"/>
</dbReference>
<dbReference type="InterPro" id="IPR041367">
    <property type="entry name" value="Znf-CCCH_4"/>
</dbReference>
<dbReference type="InterPro" id="IPR004088">
    <property type="entry name" value="KH_dom_type_1"/>
</dbReference>
<dbReference type="Proteomes" id="UP001604277">
    <property type="component" value="Unassembled WGS sequence"/>
</dbReference>
<dbReference type="AlphaFoldDB" id="A0ABD1TN48"/>
<comment type="caution">
    <text evidence="8">The sequence shown here is derived from an EMBL/GenBank/DDBJ whole genome shotgun (WGS) entry which is preliminary data.</text>
</comment>
<evidence type="ECO:0000313" key="8">
    <source>
        <dbReference type="EMBL" id="KAL2514154.1"/>
    </source>
</evidence>
<dbReference type="SMART" id="SM00322">
    <property type="entry name" value="KH"/>
    <property type="match status" value="1"/>
</dbReference>
<dbReference type="EMBL" id="JBFOLJ010000008">
    <property type="protein sequence ID" value="KAL2514154.1"/>
    <property type="molecule type" value="Genomic_DNA"/>
</dbReference>
<dbReference type="Pfam" id="PF18044">
    <property type="entry name" value="zf-CCCH_4"/>
    <property type="match status" value="1"/>
</dbReference>
<dbReference type="PROSITE" id="PS50084">
    <property type="entry name" value="KH_TYPE_1"/>
    <property type="match status" value="1"/>
</dbReference>
<dbReference type="GO" id="GO:0008270">
    <property type="term" value="F:zinc ion binding"/>
    <property type="evidence" value="ECO:0007669"/>
    <property type="project" value="UniProtKB-KW"/>
</dbReference>
<feature type="domain" description="C3H1-type" evidence="7">
    <location>
        <begin position="248"/>
        <end position="275"/>
    </location>
</feature>